<evidence type="ECO:0000256" key="1">
    <source>
        <dbReference type="SAM" id="SignalP"/>
    </source>
</evidence>
<dbReference type="EMBL" id="WFKJ01000029">
    <property type="protein sequence ID" value="KAB7890048.1"/>
    <property type="molecule type" value="Genomic_DNA"/>
</dbReference>
<evidence type="ECO:0000259" key="2">
    <source>
        <dbReference type="Pfam" id="PF00561"/>
    </source>
</evidence>
<dbReference type="GO" id="GO:0016787">
    <property type="term" value="F:hydrolase activity"/>
    <property type="evidence" value="ECO:0007669"/>
    <property type="project" value="UniProtKB-KW"/>
</dbReference>
<dbReference type="AlphaFoldDB" id="A0A6L4WSZ7"/>
<dbReference type="EMBL" id="WFKK01000019">
    <property type="protein sequence ID" value="KAB7888881.1"/>
    <property type="molecule type" value="Genomic_DNA"/>
</dbReference>
<dbReference type="Proteomes" id="UP000472839">
    <property type="component" value="Unassembled WGS sequence"/>
</dbReference>
<dbReference type="InterPro" id="IPR029058">
    <property type="entry name" value="AB_hydrolase_fold"/>
</dbReference>
<protein>
    <submittedName>
        <fullName evidence="3">Alpha/beta fold hydrolase</fullName>
    </submittedName>
</protein>
<keyword evidence="5" id="KW-1185">Reference proteome</keyword>
<reference evidence="5 6" key="1">
    <citation type="submission" date="2019-10" db="EMBL/GenBank/DDBJ databases">
        <title>Poseidonibacter ostreae sp. nov., isolated from the gut of the Ostrea denselamellosa.</title>
        <authorList>
            <person name="Choi A."/>
        </authorList>
    </citation>
    <scope>NUCLEOTIDE SEQUENCE [LARGE SCALE GENOMIC DNA]</scope>
    <source>
        <strain evidence="3 6">SJOD-M-33</strain>
        <strain evidence="4 5">SJOD-M-5</strain>
    </source>
</reference>
<feature type="signal peptide" evidence="1">
    <location>
        <begin position="1"/>
        <end position="19"/>
    </location>
</feature>
<gene>
    <name evidence="4" type="ORF">GBG18_09835</name>
    <name evidence="3" type="ORF">GBG19_07520</name>
</gene>
<dbReference type="Proteomes" id="UP000461010">
    <property type="component" value="Unassembled WGS sequence"/>
</dbReference>
<evidence type="ECO:0000313" key="5">
    <source>
        <dbReference type="Proteomes" id="UP000461010"/>
    </source>
</evidence>
<evidence type="ECO:0000313" key="4">
    <source>
        <dbReference type="EMBL" id="KAB7890048.1"/>
    </source>
</evidence>
<feature type="domain" description="AB hydrolase-1" evidence="2">
    <location>
        <begin position="55"/>
        <end position="177"/>
    </location>
</feature>
<keyword evidence="1" id="KW-0732">Signal</keyword>
<dbReference type="Pfam" id="PF00561">
    <property type="entry name" value="Abhydrolase_1"/>
    <property type="match status" value="1"/>
</dbReference>
<feature type="chain" id="PRO_5027096626" evidence="1">
    <location>
        <begin position="20"/>
        <end position="260"/>
    </location>
</feature>
<dbReference type="RefSeq" id="WP_152190665.1">
    <property type="nucleotide sequence ID" value="NZ_WFKI01000012.1"/>
</dbReference>
<comment type="caution">
    <text evidence="3">The sequence shown here is derived from an EMBL/GenBank/DDBJ whole genome shotgun (WGS) entry which is preliminary data.</text>
</comment>
<organism evidence="3 6">
    <name type="scientific">Poseidonibacter ostreae</name>
    <dbReference type="NCBI Taxonomy" id="2654171"/>
    <lineage>
        <taxon>Bacteria</taxon>
        <taxon>Pseudomonadati</taxon>
        <taxon>Campylobacterota</taxon>
        <taxon>Epsilonproteobacteria</taxon>
        <taxon>Campylobacterales</taxon>
        <taxon>Arcobacteraceae</taxon>
        <taxon>Poseidonibacter</taxon>
    </lineage>
</organism>
<dbReference type="InterPro" id="IPR000073">
    <property type="entry name" value="AB_hydrolase_1"/>
</dbReference>
<proteinExistence type="predicted"/>
<keyword evidence="3" id="KW-0378">Hydrolase</keyword>
<sequence length="260" mass="28871">MLKNILVAVMLFSTSFLFSQTITKQECDDKDEGYVYAGGECINYAMFEGDDNDKLIIVVHGTWDEGSNVLGRYAPFAENLNMSTDLTTIAVALPGYSNSSLNKLKSIGSKEYNHQAATKEYVEFLEKLVIALKDKYESKEITIIGHSAGAMMSASLAGLNPELLKNIVLVAGRYERPDYANDKHLLAIDVLDKMNKSSKFIMIYGTKDEISKPSVTKDFYNKMKTEGLDVKLVEVKGAAHIDLDMTDKSVEAISSLFEEE</sequence>
<accession>A0A6L4WSZ7</accession>
<evidence type="ECO:0000313" key="6">
    <source>
        <dbReference type="Proteomes" id="UP000472839"/>
    </source>
</evidence>
<dbReference type="SUPFAM" id="SSF53474">
    <property type="entry name" value="alpha/beta-Hydrolases"/>
    <property type="match status" value="1"/>
</dbReference>
<evidence type="ECO:0000313" key="3">
    <source>
        <dbReference type="EMBL" id="KAB7888881.1"/>
    </source>
</evidence>
<dbReference type="Gene3D" id="3.40.50.1820">
    <property type="entry name" value="alpha/beta hydrolase"/>
    <property type="match status" value="1"/>
</dbReference>
<name>A0A6L4WSZ7_9BACT</name>